<dbReference type="Gene3D" id="1.20.80.60">
    <property type="match status" value="1"/>
</dbReference>
<reference evidence="7" key="2">
    <citation type="submission" date="2014-03" db="EMBL/GenBank/DDBJ databases">
        <authorList>
            <person name="Genoscope - CEA"/>
        </authorList>
    </citation>
    <scope>NUCLEOTIDE SEQUENCE</scope>
</reference>
<dbReference type="PANTHER" id="PTHR12431">
    <property type="entry name" value="SORTING NEXIN 17 AND 27"/>
    <property type="match status" value="1"/>
</dbReference>
<evidence type="ECO:0000256" key="2">
    <source>
        <dbReference type="ARBA" id="ARBA00004184"/>
    </source>
</evidence>
<dbReference type="Gene3D" id="3.10.20.90">
    <property type="entry name" value="Phosphatidylinositol 3-kinase Catalytic Subunit, Chain A, domain 1"/>
    <property type="match status" value="1"/>
</dbReference>
<dbReference type="PANTHER" id="PTHR12431:SF19">
    <property type="entry name" value="SORTING NEXIN-27"/>
    <property type="match status" value="1"/>
</dbReference>
<dbReference type="Pfam" id="PF00788">
    <property type="entry name" value="RA"/>
    <property type="match status" value="1"/>
</dbReference>
<accession>A0A060YW36</accession>
<keyword evidence="5" id="KW-0472">Membrane</keyword>
<keyword evidence="4" id="KW-0446">Lipid-binding</keyword>
<dbReference type="EMBL" id="FR922576">
    <property type="protein sequence ID" value="CDQ95757.1"/>
    <property type="molecule type" value="Genomic_DNA"/>
</dbReference>
<dbReference type="FunFam" id="1.20.80.60:FF:000002">
    <property type="entry name" value="sorting nexin-27 isoform X2"/>
    <property type="match status" value="1"/>
</dbReference>
<keyword evidence="3" id="KW-0967">Endosome</keyword>
<organism evidence="7 8">
    <name type="scientific">Oncorhynchus mykiss</name>
    <name type="common">Rainbow trout</name>
    <name type="synonym">Salmo gairdneri</name>
    <dbReference type="NCBI Taxonomy" id="8022"/>
    <lineage>
        <taxon>Eukaryota</taxon>
        <taxon>Metazoa</taxon>
        <taxon>Chordata</taxon>
        <taxon>Craniata</taxon>
        <taxon>Vertebrata</taxon>
        <taxon>Euteleostomi</taxon>
        <taxon>Actinopterygii</taxon>
        <taxon>Neopterygii</taxon>
        <taxon>Teleostei</taxon>
        <taxon>Protacanthopterygii</taxon>
        <taxon>Salmoniformes</taxon>
        <taxon>Salmonidae</taxon>
        <taxon>Salmoninae</taxon>
        <taxon>Oncorhynchus</taxon>
    </lineage>
</organism>
<protein>
    <recommendedName>
        <fullName evidence="6">Ras-associating domain-containing protein</fullName>
    </recommendedName>
</protein>
<evidence type="ECO:0000313" key="7">
    <source>
        <dbReference type="EMBL" id="CDQ95757.1"/>
    </source>
</evidence>
<dbReference type="GO" id="GO:0035091">
    <property type="term" value="F:phosphatidylinositol binding"/>
    <property type="evidence" value="ECO:0007669"/>
    <property type="project" value="TreeGrafter"/>
</dbReference>
<sequence length="120" mass="13652">MTVGMDSITASYFALFEVINHSFVRKLAPNEFPHKLYVQNYTSAVPGTCLTLRKWLFTTEEEILLNDNQLAVSYCFHQAVDDVKRGFIKAEEKSYQLQKLAEQKKMAMVSVSLSLLSASH</sequence>
<dbReference type="GO" id="GO:0007165">
    <property type="term" value="P:signal transduction"/>
    <property type="evidence" value="ECO:0007669"/>
    <property type="project" value="InterPro"/>
</dbReference>
<dbReference type="GO" id="GO:0005769">
    <property type="term" value="C:early endosome"/>
    <property type="evidence" value="ECO:0007669"/>
    <property type="project" value="TreeGrafter"/>
</dbReference>
<proteinExistence type="predicted"/>
<evidence type="ECO:0000256" key="1">
    <source>
        <dbReference type="ARBA" id="ARBA00004177"/>
    </source>
</evidence>
<dbReference type="PROSITE" id="PS50200">
    <property type="entry name" value="RA"/>
    <property type="match status" value="1"/>
</dbReference>
<evidence type="ECO:0000259" key="6">
    <source>
        <dbReference type="PROSITE" id="PS50200"/>
    </source>
</evidence>
<reference evidence="7" key="1">
    <citation type="journal article" date="2014" name="Nat. Commun.">
        <title>The rainbow trout genome provides novel insights into evolution after whole-genome duplication in vertebrates.</title>
        <authorList>
            <person name="Berthelot C."/>
            <person name="Brunet F."/>
            <person name="Chalopin D."/>
            <person name="Juanchich A."/>
            <person name="Bernard M."/>
            <person name="Noel B."/>
            <person name="Bento P."/>
            <person name="Da Silva C."/>
            <person name="Labadie K."/>
            <person name="Alberti A."/>
            <person name="Aury J.M."/>
            <person name="Louis A."/>
            <person name="Dehais P."/>
            <person name="Bardou P."/>
            <person name="Montfort J."/>
            <person name="Klopp C."/>
            <person name="Cabau C."/>
            <person name="Gaspin C."/>
            <person name="Thorgaard G.H."/>
            <person name="Boussaha M."/>
            <person name="Quillet E."/>
            <person name="Guyomard R."/>
            <person name="Galiana D."/>
            <person name="Bobe J."/>
            <person name="Volff J.N."/>
            <person name="Genet C."/>
            <person name="Wincker P."/>
            <person name="Jaillon O."/>
            <person name="Roest Crollius H."/>
            <person name="Guiguen Y."/>
        </authorList>
    </citation>
    <scope>NUCLEOTIDE SEQUENCE [LARGE SCALE GENOMIC DNA]</scope>
</reference>
<name>A0A060YW36_ONCMY</name>
<dbReference type="STRING" id="8022.A0A060YW36"/>
<gene>
    <name evidence="7" type="ORF">GSONMT00024971001</name>
</gene>
<dbReference type="AlphaFoldDB" id="A0A060YW36"/>
<evidence type="ECO:0000313" key="8">
    <source>
        <dbReference type="Proteomes" id="UP000193380"/>
    </source>
</evidence>
<dbReference type="GO" id="GO:0006886">
    <property type="term" value="P:intracellular protein transport"/>
    <property type="evidence" value="ECO:0007669"/>
    <property type="project" value="TreeGrafter"/>
</dbReference>
<dbReference type="GO" id="GO:0032456">
    <property type="term" value="P:endocytic recycling"/>
    <property type="evidence" value="ECO:0007669"/>
    <property type="project" value="TreeGrafter"/>
</dbReference>
<evidence type="ECO:0000256" key="3">
    <source>
        <dbReference type="ARBA" id="ARBA00022753"/>
    </source>
</evidence>
<feature type="domain" description="Ras-associating" evidence="6">
    <location>
        <begin position="1"/>
        <end position="57"/>
    </location>
</feature>
<dbReference type="PaxDb" id="8022-A0A060YW36"/>
<evidence type="ECO:0000256" key="5">
    <source>
        <dbReference type="ARBA" id="ARBA00023136"/>
    </source>
</evidence>
<dbReference type="InterPro" id="IPR000159">
    <property type="entry name" value="RA_dom"/>
</dbReference>
<dbReference type="Proteomes" id="UP000193380">
    <property type="component" value="Unassembled WGS sequence"/>
</dbReference>
<comment type="subcellular location">
    <subcellularLocation>
        <location evidence="2">Endomembrane system</location>
        <topology evidence="2">Peripheral membrane protein</topology>
    </subcellularLocation>
    <subcellularLocation>
        <location evidence="1">Endosome</location>
    </subcellularLocation>
</comment>
<evidence type="ECO:0000256" key="4">
    <source>
        <dbReference type="ARBA" id="ARBA00023121"/>
    </source>
</evidence>